<protein>
    <submittedName>
        <fullName evidence="2">Uncharacterized protein</fullName>
    </submittedName>
</protein>
<feature type="compositionally biased region" description="Basic and acidic residues" evidence="1">
    <location>
        <begin position="476"/>
        <end position="492"/>
    </location>
</feature>
<dbReference type="InterPro" id="IPR015943">
    <property type="entry name" value="WD40/YVTN_repeat-like_dom_sf"/>
</dbReference>
<feature type="compositionally biased region" description="Basic residues" evidence="1">
    <location>
        <begin position="171"/>
        <end position="181"/>
    </location>
</feature>
<feature type="compositionally biased region" description="Acidic residues" evidence="1">
    <location>
        <begin position="466"/>
        <end position="475"/>
    </location>
</feature>
<feature type="region of interest" description="Disordered" evidence="1">
    <location>
        <begin position="980"/>
        <end position="1124"/>
    </location>
</feature>
<feature type="compositionally biased region" description="Basic and acidic residues" evidence="1">
    <location>
        <begin position="1108"/>
        <end position="1117"/>
    </location>
</feature>
<feature type="compositionally biased region" description="Basic and acidic residues" evidence="1">
    <location>
        <begin position="1026"/>
        <end position="1045"/>
    </location>
</feature>
<reference evidence="2 3" key="1">
    <citation type="journal article" date="2014" name="Nat. Commun.">
        <title>Klebsormidium flaccidum genome reveals primary factors for plant terrestrial adaptation.</title>
        <authorList>
            <person name="Hori K."/>
            <person name="Maruyama F."/>
            <person name="Fujisawa T."/>
            <person name="Togashi T."/>
            <person name="Yamamoto N."/>
            <person name="Seo M."/>
            <person name="Sato S."/>
            <person name="Yamada T."/>
            <person name="Mori H."/>
            <person name="Tajima N."/>
            <person name="Moriyama T."/>
            <person name="Ikeuchi M."/>
            <person name="Watanabe M."/>
            <person name="Wada H."/>
            <person name="Kobayashi K."/>
            <person name="Saito M."/>
            <person name="Masuda T."/>
            <person name="Sasaki-Sekimoto Y."/>
            <person name="Mashiguchi K."/>
            <person name="Awai K."/>
            <person name="Shimojima M."/>
            <person name="Masuda S."/>
            <person name="Iwai M."/>
            <person name="Nobusawa T."/>
            <person name="Narise T."/>
            <person name="Kondo S."/>
            <person name="Saito H."/>
            <person name="Sato R."/>
            <person name="Murakawa M."/>
            <person name="Ihara Y."/>
            <person name="Oshima-Yamada Y."/>
            <person name="Ohtaka K."/>
            <person name="Satoh M."/>
            <person name="Sonobe K."/>
            <person name="Ishii M."/>
            <person name="Ohtani R."/>
            <person name="Kanamori-Sato M."/>
            <person name="Honoki R."/>
            <person name="Miyazaki D."/>
            <person name="Mochizuki H."/>
            <person name="Umetsu J."/>
            <person name="Higashi K."/>
            <person name="Shibata D."/>
            <person name="Kamiya Y."/>
            <person name="Sato N."/>
            <person name="Nakamura Y."/>
            <person name="Tabata S."/>
            <person name="Ida S."/>
            <person name="Kurokawa K."/>
            <person name="Ohta H."/>
        </authorList>
    </citation>
    <scope>NUCLEOTIDE SEQUENCE [LARGE SCALE GENOMIC DNA]</scope>
    <source>
        <strain evidence="2 3">NIES-2285</strain>
    </source>
</reference>
<dbReference type="PROSITE" id="PS51542">
    <property type="entry name" value="FYRN"/>
    <property type="match status" value="1"/>
</dbReference>
<feature type="compositionally biased region" description="Basic and acidic residues" evidence="1">
    <location>
        <begin position="699"/>
        <end position="714"/>
    </location>
</feature>
<feature type="region of interest" description="Disordered" evidence="1">
    <location>
        <begin position="405"/>
        <end position="629"/>
    </location>
</feature>
<accession>A0A1Y1IKI7</accession>
<feature type="compositionally biased region" description="Basic and acidic residues" evidence="1">
    <location>
        <begin position="405"/>
        <end position="420"/>
    </location>
</feature>
<dbReference type="InterPro" id="IPR003888">
    <property type="entry name" value="FYrich_N"/>
</dbReference>
<proteinExistence type="predicted"/>
<feature type="compositionally biased region" description="Polar residues" evidence="1">
    <location>
        <begin position="1233"/>
        <end position="1251"/>
    </location>
</feature>
<feature type="region of interest" description="Disordered" evidence="1">
    <location>
        <begin position="272"/>
        <end position="295"/>
    </location>
</feature>
<dbReference type="Gene3D" id="3.30.160.360">
    <property type="match status" value="1"/>
</dbReference>
<dbReference type="OrthoDB" id="1928087at2759"/>
<dbReference type="InterPro" id="IPR040092">
    <property type="entry name" value="TBRG1"/>
</dbReference>
<sequence>MASRKGEEIVVTALGELYSGPNERRYWSSKRGRDRYPYPVGYQATRVQGGHEYRLEVAEGLEGPDFVVTDPRGVRYAAETALRVWSVALRANGRAASVKENTDGGEIFGFTMVKKYLQDLVARTSGLAPGAPEASSTPLSPLACNTPTISGCSRRGTLKPAPKSLPAKRPASARRGRRDPKKQKGESPNPASLVGAVRLKEAGGDLPGVNPVLACDDASLTGNANNEAKRQKLGDLKFASPDGLRVAEAPPADPLRTEAALEESAKLGKQCSGRIRVASEGGPGQGAETEGSKDAVQKRLQLVPVEGKALLAKREELQKSLEANRLALARSRKARQRKLVESSALDRCLPPVEDDWRELAAKAEGTEGACQNQEGKEERAAQFGAEQEAGVARLETNEGLRIEGALVDKEQGTEADERTGSARHGRVGVFEEGAVRGSQEDGQVEKQHVISAGKRGADEKGSLGDSDAEEEGECETADRNLTDSAGRSKRELSGAPAADAGFRTSPGSAAQRPYRPADSPPSGARNVGTEAKSPGGQQWCPNHPEGDEHVPRTVDMEAETEPESDVSHSADLGEEGIGSGGGAEVESALADKAADVSSPRASEAAWAHESVGTATALGRRAEEEATGEEGLIGRKLCEITPSDVSILKVREGAAFDHHGGSEAQRIFEDDSTEPPDVFPASPAERQERENGPASWHGDSGPERKPGTVDFEADKGGWFTAARSRKGSLVGPMKEPVRVEASGGIGGAVLTTGRAQVEAAAGEKNGATGTLACDDRVIEETEQQEADLRGGFGRNGSGVRSSLGTGRSRSLGAQEEQPSTTVAELSRLNGNVSRPDGKIDGASAGNGDRASPRSGASPTAKALLGQGVEAGKREAAMGGVVAPAEGKGLPAAVVKGDSPVQVAGAQERKRKVKRLSLTPFKRWMATEEGETAVEGVCAAGHPPGEHAEGPAVLSGAGVKETKRKMGELKKLAAFGWEAEKVSAVSPGTGKAGREEQRDGEMKQLEPGVAQSGGRLRSVSGGIGAECGRPEEHGLERGQDPRGEKQVTGEANVARKVVPGTLEKDGGAEAAGLEGERIEGGIEAPGKPAVRIFGSDSLTEQQSEPQCSEPDAREGKETAGIEPAATTVDASAGLVLAGEDDFVSALEGGGVEGCTREEQPGGVLSGEQKEPPIVGVEAADKVEGNSPKASERDGSGAVRKGGLMPLNQHMDGPPTRPLSGRLGERGRPASPVARLQQSPKAPPRGTSSPPSASERSRGSSWLGRTVETISAAFRGPAGYKPLAFTRSRDAVPNGASVAPAPKDDTTGEGKARPRNKSWPIWTGPTSNPNLGKVGGSAQKAPLPGGCREPPEVRRVADVIAVPSALGANRGRALESQARRLGRFEESEAVRDWPAGEFLVPSTPPDTAAEEDPPKVEDNAGDPSNPEAVPPEGPEEGGLVPQRGLLMGGLESASGDVGQGLFRPVCCLVQQKGPVLWSVIHVAGQGAKLGVCVETDKAQRSVFVYTLSREGEQSEWKVDVAGEIAGTVRASEDPEQVASSGPFLQFSPDGDVLVLIDALAFQELSPAEAASKRPCLRLVSLVEQRPQLLARLDCGSTSSSLLVTGPRTLAAGMQQGAVDCWTMKPDWHSSEEKWTLPVARYRGVTFPAINHLLSIPGRPDQLLGCSENGSFAIWDVRARTLLSTCHSMHYLAASAAVLSGPVLLPREPVRVVHAGAPIHTTAEVHPQAEEADSVKPLCLLLRATARGDPEKGAVCLPALLNGDEIVVGKELLVAKRAVHVATLGASGVAADGEGRALLWDAPTGRTVAGLKLPEGARVSCLSTHGGAGILAVGCQAGQLIIYCRCEVPAEE</sequence>
<feature type="compositionally biased region" description="Polar residues" evidence="1">
    <location>
        <begin position="815"/>
        <end position="831"/>
    </location>
</feature>
<feature type="compositionally biased region" description="Basic and acidic residues" evidence="1">
    <location>
        <begin position="1299"/>
        <end position="1309"/>
    </location>
</feature>
<dbReference type="OMA" id="NGTEEIC"/>
<gene>
    <name evidence="2" type="ORF">KFL_007580020</name>
</gene>
<name>A0A1Y1IKI7_KLENI</name>
<feature type="compositionally biased region" description="Low complexity" evidence="1">
    <location>
        <begin position="796"/>
        <end position="811"/>
    </location>
</feature>
<evidence type="ECO:0000313" key="2">
    <source>
        <dbReference type="EMBL" id="GAQ91284.1"/>
    </source>
</evidence>
<organism evidence="2 3">
    <name type="scientific">Klebsormidium nitens</name>
    <name type="common">Green alga</name>
    <name type="synonym">Ulothrix nitens</name>
    <dbReference type="NCBI Taxonomy" id="105231"/>
    <lineage>
        <taxon>Eukaryota</taxon>
        <taxon>Viridiplantae</taxon>
        <taxon>Streptophyta</taxon>
        <taxon>Klebsormidiophyceae</taxon>
        <taxon>Klebsormidiales</taxon>
        <taxon>Klebsormidiaceae</taxon>
        <taxon>Klebsormidium</taxon>
    </lineage>
</organism>
<feature type="region of interest" description="Disordered" evidence="1">
    <location>
        <begin position="780"/>
        <end position="866"/>
    </location>
</feature>
<dbReference type="GO" id="GO:0051726">
    <property type="term" value="P:regulation of cell cycle"/>
    <property type="evidence" value="ECO:0000318"/>
    <property type="project" value="GO_Central"/>
</dbReference>
<feature type="region of interest" description="Disordered" evidence="1">
    <location>
        <begin position="654"/>
        <end position="714"/>
    </location>
</feature>
<feature type="region of interest" description="Disordered" evidence="1">
    <location>
        <begin position="1389"/>
        <end position="1439"/>
    </location>
</feature>
<feature type="compositionally biased region" description="Polar residues" evidence="1">
    <location>
        <begin position="134"/>
        <end position="151"/>
    </location>
</feature>
<keyword evidence="3" id="KW-1185">Reference proteome</keyword>
<feature type="compositionally biased region" description="Basic and acidic residues" evidence="1">
    <location>
        <begin position="1176"/>
        <end position="1192"/>
    </location>
</feature>
<feature type="region of interest" description="Disordered" evidence="1">
    <location>
        <begin position="127"/>
        <end position="193"/>
    </location>
</feature>
<feature type="compositionally biased region" description="Polar residues" evidence="1">
    <location>
        <begin position="1094"/>
        <end position="1104"/>
    </location>
</feature>
<dbReference type="PANTHER" id="PTHR22715:SF0">
    <property type="entry name" value="TRANSFORMING GROWTH FACTOR BETA REGULATOR 1"/>
    <property type="match status" value="1"/>
</dbReference>
<dbReference type="InterPro" id="IPR036322">
    <property type="entry name" value="WD40_repeat_dom_sf"/>
</dbReference>
<feature type="region of interest" description="Disordered" evidence="1">
    <location>
        <begin position="1149"/>
        <end position="1261"/>
    </location>
</feature>
<feature type="region of interest" description="Disordered" evidence="1">
    <location>
        <begin position="1282"/>
        <end position="1347"/>
    </location>
</feature>
<evidence type="ECO:0000256" key="1">
    <source>
        <dbReference type="SAM" id="MobiDB-lite"/>
    </source>
</evidence>
<dbReference type="EMBL" id="DF237707">
    <property type="protein sequence ID" value="GAQ91284.1"/>
    <property type="molecule type" value="Genomic_DNA"/>
</dbReference>
<dbReference type="PANTHER" id="PTHR22715">
    <property type="entry name" value="TRANSFORMING GROWTH FACTOR BETA REGULATED GENE 1"/>
    <property type="match status" value="1"/>
</dbReference>
<feature type="compositionally biased region" description="Basic and acidic residues" evidence="1">
    <location>
        <begin position="544"/>
        <end position="555"/>
    </location>
</feature>
<evidence type="ECO:0000313" key="3">
    <source>
        <dbReference type="Proteomes" id="UP000054558"/>
    </source>
</evidence>
<dbReference type="SUPFAM" id="SSF50978">
    <property type="entry name" value="WD40 repeat-like"/>
    <property type="match status" value="1"/>
</dbReference>
<feature type="compositionally biased region" description="Basic and acidic residues" evidence="1">
    <location>
        <begin position="654"/>
        <end position="668"/>
    </location>
</feature>
<dbReference type="Gene3D" id="2.130.10.10">
    <property type="entry name" value="YVTN repeat-like/Quinoprotein amine dehydrogenase"/>
    <property type="match status" value="1"/>
</dbReference>
<dbReference type="Proteomes" id="UP000054558">
    <property type="component" value="Unassembled WGS sequence"/>
</dbReference>
<feature type="compositionally biased region" description="Basic and acidic residues" evidence="1">
    <location>
        <begin position="990"/>
        <end position="1002"/>
    </location>
</feature>
<dbReference type="GO" id="GO:0005634">
    <property type="term" value="C:nucleus"/>
    <property type="evidence" value="ECO:0000318"/>
    <property type="project" value="GO_Central"/>
</dbReference>
<feature type="region of interest" description="Disordered" evidence="1">
    <location>
        <begin position="935"/>
        <end position="955"/>
    </location>
</feature>